<sequence>MDNNGPINEASVERMTRGTKILILKRKGTSKTKKGKAKADSKETTLHTETSLWQEKLVVEVEVVVEEEKVAENDKEKEEDFVEKVVTAPGSVDANIDNLEQIGARLVELAKVTSKEQCNSWAIVFYTGPLQVASPTQTTTDDAGVEPGTNEKSADRTKPREKKRKHSKDKK</sequence>
<evidence type="ECO:0000313" key="3">
    <source>
        <dbReference type="Proteomes" id="UP001358586"/>
    </source>
</evidence>
<feature type="compositionally biased region" description="Basic residues" evidence="1">
    <location>
        <begin position="159"/>
        <end position="171"/>
    </location>
</feature>
<organism evidence="2 3">
    <name type="scientific">Gossypium arboreum</name>
    <name type="common">Tree cotton</name>
    <name type="synonym">Gossypium nanking</name>
    <dbReference type="NCBI Taxonomy" id="29729"/>
    <lineage>
        <taxon>Eukaryota</taxon>
        <taxon>Viridiplantae</taxon>
        <taxon>Streptophyta</taxon>
        <taxon>Embryophyta</taxon>
        <taxon>Tracheophyta</taxon>
        <taxon>Spermatophyta</taxon>
        <taxon>Magnoliopsida</taxon>
        <taxon>eudicotyledons</taxon>
        <taxon>Gunneridae</taxon>
        <taxon>Pentapetalae</taxon>
        <taxon>rosids</taxon>
        <taxon>malvids</taxon>
        <taxon>Malvales</taxon>
        <taxon>Malvaceae</taxon>
        <taxon>Malvoideae</taxon>
        <taxon>Gossypium</taxon>
    </lineage>
</organism>
<keyword evidence="3" id="KW-1185">Reference proteome</keyword>
<accession>A0ABR0MD10</accession>
<gene>
    <name evidence="2" type="ORF">PVK06_047343</name>
</gene>
<feature type="region of interest" description="Disordered" evidence="1">
    <location>
        <begin position="26"/>
        <end position="45"/>
    </location>
</feature>
<comment type="caution">
    <text evidence="2">The sequence shown here is derived from an EMBL/GenBank/DDBJ whole genome shotgun (WGS) entry which is preliminary data.</text>
</comment>
<evidence type="ECO:0000313" key="2">
    <source>
        <dbReference type="EMBL" id="KAK5771162.1"/>
    </source>
</evidence>
<name>A0ABR0MD10_GOSAR</name>
<feature type="compositionally biased region" description="Basic residues" evidence="1">
    <location>
        <begin position="26"/>
        <end position="36"/>
    </location>
</feature>
<feature type="region of interest" description="Disordered" evidence="1">
    <location>
        <begin position="131"/>
        <end position="171"/>
    </location>
</feature>
<dbReference type="Proteomes" id="UP001358586">
    <property type="component" value="Chromosome 13"/>
</dbReference>
<proteinExistence type="predicted"/>
<protein>
    <submittedName>
        <fullName evidence="2">Uncharacterized protein</fullName>
    </submittedName>
</protein>
<evidence type="ECO:0000256" key="1">
    <source>
        <dbReference type="SAM" id="MobiDB-lite"/>
    </source>
</evidence>
<dbReference type="EMBL" id="JARKNE010000013">
    <property type="protein sequence ID" value="KAK5771162.1"/>
    <property type="molecule type" value="Genomic_DNA"/>
</dbReference>
<reference evidence="2 3" key="1">
    <citation type="submission" date="2023-03" db="EMBL/GenBank/DDBJ databases">
        <title>WGS of Gossypium arboreum.</title>
        <authorList>
            <person name="Yu D."/>
        </authorList>
    </citation>
    <scope>NUCLEOTIDE SEQUENCE [LARGE SCALE GENOMIC DNA]</scope>
    <source>
        <tissue evidence="2">Leaf</tissue>
    </source>
</reference>